<evidence type="ECO:0000313" key="2">
    <source>
        <dbReference type="EMBL" id="RNA29664.1"/>
    </source>
</evidence>
<keyword evidence="1" id="KW-1133">Transmembrane helix</keyword>
<evidence type="ECO:0000313" key="3">
    <source>
        <dbReference type="Proteomes" id="UP000276133"/>
    </source>
</evidence>
<proteinExistence type="predicted"/>
<feature type="transmembrane region" description="Helical" evidence="1">
    <location>
        <begin position="12"/>
        <end position="29"/>
    </location>
</feature>
<dbReference type="Proteomes" id="UP000276133">
    <property type="component" value="Unassembled WGS sequence"/>
</dbReference>
<dbReference type="AlphaFoldDB" id="A0A3M7S1I3"/>
<dbReference type="EMBL" id="REGN01002176">
    <property type="protein sequence ID" value="RNA29664.1"/>
    <property type="molecule type" value="Genomic_DNA"/>
</dbReference>
<comment type="caution">
    <text evidence="2">The sequence shown here is derived from an EMBL/GenBank/DDBJ whole genome shotgun (WGS) entry which is preliminary data.</text>
</comment>
<keyword evidence="1" id="KW-0472">Membrane</keyword>
<keyword evidence="3" id="KW-1185">Reference proteome</keyword>
<reference evidence="2 3" key="1">
    <citation type="journal article" date="2018" name="Sci. Rep.">
        <title>Genomic signatures of local adaptation to the degree of environmental predictability in rotifers.</title>
        <authorList>
            <person name="Franch-Gras L."/>
            <person name="Hahn C."/>
            <person name="Garcia-Roger E.M."/>
            <person name="Carmona M.J."/>
            <person name="Serra M."/>
            <person name="Gomez A."/>
        </authorList>
    </citation>
    <scope>NUCLEOTIDE SEQUENCE [LARGE SCALE GENOMIC DNA]</scope>
    <source>
        <strain evidence="2">HYR1</strain>
    </source>
</reference>
<sequence>MSKIVRSTASSFYYRITSLFYFYSCYTLIPHRFPVSRLHVHKANRFYFFLYIIEIYTKKKKIKNYVCFNLVNLLPKK</sequence>
<accession>A0A3M7S1I3</accession>
<keyword evidence="1" id="KW-0812">Transmembrane</keyword>
<protein>
    <submittedName>
        <fullName evidence="2">Uncharacterized protein</fullName>
    </submittedName>
</protein>
<name>A0A3M7S1I3_BRAPC</name>
<organism evidence="2 3">
    <name type="scientific">Brachionus plicatilis</name>
    <name type="common">Marine rotifer</name>
    <name type="synonym">Brachionus muelleri</name>
    <dbReference type="NCBI Taxonomy" id="10195"/>
    <lineage>
        <taxon>Eukaryota</taxon>
        <taxon>Metazoa</taxon>
        <taxon>Spiralia</taxon>
        <taxon>Gnathifera</taxon>
        <taxon>Rotifera</taxon>
        <taxon>Eurotatoria</taxon>
        <taxon>Monogononta</taxon>
        <taxon>Pseudotrocha</taxon>
        <taxon>Ploima</taxon>
        <taxon>Brachionidae</taxon>
        <taxon>Brachionus</taxon>
    </lineage>
</organism>
<gene>
    <name evidence="2" type="ORF">BpHYR1_007536</name>
</gene>
<evidence type="ECO:0000256" key="1">
    <source>
        <dbReference type="SAM" id="Phobius"/>
    </source>
</evidence>